<dbReference type="Gene3D" id="1.10.260.40">
    <property type="entry name" value="lambda repressor-like DNA-binding domains"/>
    <property type="match status" value="1"/>
</dbReference>
<dbReference type="PROSITE" id="PS50943">
    <property type="entry name" value="HTH_CROC1"/>
    <property type="match status" value="1"/>
</dbReference>
<protein>
    <recommendedName>
        <fullName evidence="1">HTH cro/C1-type domain-containing protein</fullName>
    </recommendedName>
</protein>
<sequence>MPRPYTPTDPLLTRLRRYFGISQEELARYLGVSGPYMSRLETGQRSFAPAVAEPLDALVQQLPAIAPAAIAPPGPADLAPPDPAPLEARLDYCRHHAAHLRRALRPLEAEATYAARWRAALPLLRAALPPDPGGEEPPAHAGPGRWPAFLVWYRWRWLAERPTALPPADSARYHLLRLQAEALETEAAALASLLAHQPGP</sequence>
<organism evidence="2 3">
    <name type="scientific">Hymenobacter glaciei</name>
    <dbReference type="NCBI Taxonomy" id="877209"/>
    <lineage>
        <taxon>Bacteria</taxon>
        <taxon>Pseudomonadati</taxon>
        <taxon>Bacteroidota</taxon>
        <taxon>Cytophagia</taxon>
        <taxon>Cytophagales</taxon>
        <taxon>Hymenobacteraceae</taxon>
        <taxon>Hymenobacter</taxon>
    </lineage>
</organism>
<feature type="domain" description="HTH cro/C1-type" evidence="1">
    <location>
        <begin position="12"/>
        <end position="46"/>
    </location>
</feature>
<name>A0ABP7TFD0_9BACT</name>
<dbReference type="SUPFAM" id="SSF47413">
    <property type="entry name" value="lambda repressor-like DNA-binding domains"/>
    <property type="match status" value="1"/>
</dbReference>
<gene>
    <name evidence="2" type="ORF">GCM10022409_06670</name>
</gene>
<accession>A0ABP7TFD0</accession>
<dbReference type="RefSeq" id="WP_345050255.1">
    <property type="nucleotide sequence ID" value="NZ_BAABDK010000003.1"/>
</dbReference>
<dbReference type="CDD" id="cd00093">
    <property type="entry name" value="HTH_XRE"/>
    <property type="match status" value="1"/>
</dbReference>
<dbReference type="Pfam" id="PF13560">
    <property type="entry name" value="HTH_31"/>
    <property type="match status" value="1"/>
</dbReference>
<evidence type="ECO:0000259" key="1">
    <source>
        <dbReference type="PROSITE" id="PS50943"/>
    </source>
</evidence>
<comment type="caution">
    <text evidence="2">The sequence shown here is derived from an EMBL/GenBank/DDBJ whole genome shotgun (WGS) entry which is preliminary data.</text>
</comment>
<dbReference type="EMBL" id="BAABDK010000003">
    <property type="protein sequence ID" value="GAA4025346.1"/>
    <property type="molecule type" value="Genomic_DNA"/>
</dbReference>
<evidence type="ECO:0000313" key="2">
    <source>
        <dbReference type="EMBL" id="GAA4025346.1"/>
    </source>
</evidence>
<proteinExistence type="predicted"/>
<reference evidence="3" key="1">
    <citation type="journal article" date="2019" name="Int. J. Syst. Evol. Microbiol.">
        <title>The Global Catalogue of Microorganisms (GCM) 10K type strain sequencing project: providing services to taxonomists for standard genome sequencing and annotation.</title>
        <authorList>
            <consortium name="The Broad Institute Genomics Platform"/>
            <consortium name="The Broad Institute Genome Sequencing Center for Infectious Disease"/>
            <person name="Wu L."/>
            <person name="Ma J."/>
        </authorList>
    </citation>
    <scope>NUCLEOTIDE SEQUENCE [LARGE SCALE GENOMIC DNA]</scope>
    <source>
        <strain evidence="3">JCM 17225</strain>
    </source>
</reference>
<dbReference type="SMART" id="SM00530">
    <property type="entry name" value="HTH_XRE"/>
    <property type="match status" value="1"/>
</dbReference>
<dbReference type="InterPro" id="IPR010982">
    <property type="entry name" value="Lambda_DNA-bd_dom_sf"/>
</dbReference>
<evidence type="ECO:0000313" key="3">
    <source>
        <dbReference type="Proteomes" id="UP001501469"/>
    </source>
</evidence>
<dbReference type="InterPro" id="IPR001387">
    <property type="entry name" value="Cro/C1-type_HTH"/>
</dbReference>
<keyword evidence="3" id="KW-1185">Reference proteome</keyword>
<dbReference type="Proteomes" id="UP001501469">
    <property type="component" value="Unassembled WGS sequence"/>
</dbReference>